<comment type="caution">
    <text evidence="4">The sequence shown here is derived from an EMBL/GenBank/DDBJ whole genome shotgun (WGS) entry which is preliminary data.</text>
</comment>
<proteinExistence type="predicted"/>
<dbReference type="PANTHER" id="PTHR47739:SF1">
    <property type="entry name" value="TRNA1(VAL) (ADENINE(37)-N6)-METHYLTRANSFERASE"/>
    <property type="match status" value="1"/>
</dbReference>
<organism evidence="4 5">
    <name type="scientific">Candidatus Defluviibacterium haderslevense</name>
    <dbReference type="NCBI Taxonomy" id="2981993"/>
    <lineage>
        <taxon>Bacteria</taxon>
        <taxon>Pseudomonadati</taxon>
        <taxon>Bacteroidota</taxon>
        <taxon>Saprospiria</taxon>
        <taxon>Saprospirales</taxon>
        <taxon>Saprospiraceae</taxon>
        <taxon>Candidatus Defluviibacterium</taxon>
    </lineage>
</organism>
<evidence type="ECO:0000259" key="3">
    <source>
        <dbReference type="Pfam" id="PF05175"/>
    </source>
</evidence>
<accession>A0A9D7XGC0</accession>
<protein>
    <submittedName>
        <fullName evidence="4">Methyltransferase</fullName>
    </submittedName>
</protein>
<reference evidence="4 5" key="1">
    <citation type="submission" date="2020-10" db="EMBL/GenBank/DDBJ databases">
        <title>Connecting structure to function with the recovery of over 1000 high-quality activated sludge metagenome-assembled genomes encoding full-length rRNA genes using long-read sequencing.</title>
        <authorList>
            <person name="Singleton C.M."/>
            <person name="Petriglieri F."/>
            <person name="Kristensen J.M."/>
            <person name="Kirkegaard R.H."/>
            <person name="Michaelsen T.Y."/>
            <person name="Andersen M.H."/>
            <person name="Karst S.M."/>
            <person name="Dueholm M.S."/>
            <person name="Nielsen P.H."/>
            <person name="Albertsen M."/>
        </authorList>
    </citation>
    <scope>NUCLEOTIDE SEQUENCE [LARGE SCALE GENOMIC DNA]</scope>
    <source>
        <strain evidence="4">Ribe_18-Q3-R11-54_BAT3C.373</strain>
    </source>
</reference>
<dbReference type="Proteomes" id="UP000808349">
    <property type="component" value="Unassembled WGS sequence"/>
</dbReference>
<dbReference type="GO" id="GO:0008757">
    <property type="term" value="F:S-adenosylmethionine-dependent methyltransferase activity"/>
    <property type="evidence" value="ECO:0007669"/>
    <property type="project" value="UniProtKB-ARBA"/>
</dbReference>
<dbReference type="GO" id="GO:0003676">
    <property type="term" value="F:nucleic acid binding"/>
    <property type="evidence" value="ECO:0007669"/>
    <property type="project" value="InterPro"/>
</dbReference>
<name>A0A9D7XGC0_9BACT</name>
<dbReference type="GO" id="GO:0008170">
    <property type="term" value="F:N-methyltransferase activity"/>
    <property type="evidence" value="ECO:0007669"/>
    <property type="project" value="UniProtKB-ARBA"/>
</dbReference>
<evidence type="ECO:0000313" key="4">
    <source>
        <dbReference type="EMBL" id="MBK9719591.1"/>
    </source>
</evidence>
<dbReference type="AlphaFoldDB" id="A0A9D7XGC0"/>
<gene>
    <name evidence="4" type="ORF">IPO85_19150</name>
</gene>
<dbReference type="PROSITE" id="PS00092">
    <property type="entry name" value="N6_MTASE"/>
    <property type="match status" value="1"/>
</dbReference>
<keyword evidence="1 4" id="KW-0808">Transferase</keyword>
<dbReference type="SUPFAM" id="SSF53335">
    <property type="entry name" value="S-adenosyl-L-methionine-dependent methyltransferases"/>
    <property type="match status" value="1"/>
</dbReference>
<dbReference type="InterPro" id="IPR050210">
    <property type="entry name" value="tRNA_Adenine-N(6)_MTase"/>
</dbReference>
<dbReference type="GO" id="GO:0032259">
    <property type="term" value="P:methylation"/>
    <property type="evidence" value="ECO:0007669"/>
    <property type="project" value="UniProtKB-KW"/>
</dbReference>
<dbReference type="Pfam" id="PF05175">
    <property type="entry name" value="MTS"/>
    <property type="match status" value="1"/>
</dbReference>
<keyword evidence="1 4" id="KW-0489">Methyltransferase</keyword>
<keyword evidence="2" id="KW-0949">S-adenosyl-L-methionine</keyword>
<dbReference type="InterPro" id="IPR029063">
    <property type="entry name" value="SAM-dependent_MTases_sf"/>
</dbReference>
<dbReference type="EMBL" id="JADKFW010000021">
    <property type="protein sequence ID" value="MBK9719591.1"/>
    <property type="molecule type" value="Genomic_DNA"/>
</dbReference>
<evidence type="ECO:0000313" key="5">
    <source>
        <dbReference type="Proteomes" id="UP000808349"/>
    </source>
</evidence>
<dbReference type="InterPro" id="IPR002052">
    <property type="entry name" value="DNA_methylase_N6_adenine_CS"/>
</dbReference>
<evidence type="ECO:0000256" key="2">
    <source>
        <dbReference type="ARBA" id="ARBA00022691"/>
    </source>
</evidence>
<sequence length="241" mass="27687">MNDKDIDHFKFRDFDLMHDQSVMKTSTDSILLGAWASQFVFSSALDIGCGSGILSFMLAQHRRDALILGVDISNQAVELAIRNKAAIPFATHVSFVHNHFNELLTELIPVDLIICNPPYFKSSLLPANLERQRQRHATHFNFDSFASFCNRHLVQDGCVCVVIPYHFETELSFRMSLERLYLVDLVVVKHKQSSEPSLCLCRYALRQCVLNKTHLILFEDNNTLTPSFRDLTYPFLNFNKE</sequence>
<feature type="domain" description="Methyltransferase small" evidence="3">
    <location>
        <begin position="41"/>
        <end position="122"/>
    </location>
</feature>
<dbReference type="Gene3D" id="3.40.50.150">
    <property type="entry name" value="Vaccinia Virus protein VP39"/>
    <property type="match status" value="1"/>
</dbReference>
<evidence type="ECO:0000256" key="1">
    <source>
        <dbReference type="ARBA" id="ARBA00022603"/>
    </source>
</evidence>
<dbReference type="InterPro" id="IPR007848">
    <property type="entry name" value="Small_mtfrase_dom"/>
</dbReference>
<dbReference type="CDD" id="cd02440">
    <property type="entry name" value="AdoMet_MTases"/>
    <property type="match status" value="1"/>
</dbReference>
<dbReference type="PANTHER" id="PTHR47739">
    <property type="entry name" value="TRNA1(VAL) (ADENINE(37)-N6)-METHYLTRANSFERASE"/>
    <property type="match status" value="1"/>
</dbReference>